<keyword evidence="10" id="KW-1185">Reference proteome</keyword>
<dbReference type="PANTHER" id="PTHR45665:SF9">
    <property type="entry name" value="AQUAPORIN-8"/>
    <property type="match status" value="1"/>
</dbReference>
<keyword evidence="4" id="KW-0677">Repeat</keyword>
<feature type="transmembrane region" description="Helical" evidence="8">
    <location>
        <begin position="173"/>
        <end position="194"/>
    </location>
</feature>
<evidence type="ECO:0000256" key="6">
    <source>
        <dbReference type="ARBA" id="ARBA00023136"/>
    </source>
</evidence>
<keyword evidence="3 7" id="KW-0812">Transmembrane</keyword>
<dbReference type="SUPFAM" id="SSF81338">
    <property type="entry name" value="Aquaporin-like"/>
    <property type="match status" value="1"/>
</dbReference>
<feature type="transmembrane region" description="Helical" evidence="8">
    <location>
        <begin position="83"/>
        <end position="107"/>
    </location>
</feature>
<dbReference type="GO" id="GO:0019755">
    <property type="term" value="P:one-carbon compound transport"/>
    <property type="evidence" value="ECO:0007669"/>
    <property type="project" value="UniProtKB-ARBA"/>
</dbReference>
<dbReference type="InterPro" id="IPR000425">
    <property type="entry name" value="MIP"/>
</dbReference>
<dbReference type="InterPro" id="IPR022357">
    <property type="entry name" value="MIP_CS"/>
</dbReference>
<protein>
    <recommendedName>
        <fullName evidence="11">Aquaporin</fullName>
    </recommendedName>
</protein>
<organism evidence="9 10">
    <name type="scientific">Symbiodinium pilosum</name>
    <name type="common">Dinoflagellate</name>
    <dbReference type="NCBI Taxonomy" id="2952"/>
    <lineage>
        <taxon>Eukaryota</taxon>
        <taxon>Sar</taxon>
        <taxon>Alveolata</taxon>
        <taxon>Dinophyceae</taxon>
        <taxon>Suessiales</taxon>
        <taxon>Symbiodiniaceae</taxon>
        <taxon>Symbiodinium</taxon>
    </lineage>
</organism>
<dbReference type="GO" id="GO:0012505">
    <property type="term" value="C:endomembrane system"/>
    <property type="evidence" value="ECO:0007669"/>
    <property type="project" value="UniProtKB-SubCell"/>
</dbReference>
<dbReference type="EMBL" id="CAJNIZ010034335">
    <property type="protein sequence ID" value="CAE7551778.1"/>
    <property type="molecule type" value="Genomic_DNA"/>
</dbReference>
<gene>
    <name evidence="9" type="ORF">SPIL2461_LOCUS14661</name>
</gene>
<comment type="caution">
    <text evidence="9">The sequence shown here is derived from an EMBL/GenBank/DDBJ whole genome shotgun (WGS) entry which is preliminary data.</text>
</comment>
<dbReference type="PRINTS" id="PR00783">
    <property type="entry name" value="MINTRINSICP"/>
</dbReference>
<name>A0A812U457_SYMPI</name>
<dbReference type="PROSITE" id="PS00221">
    <property type="entry name" value="MIP"/>
    <property type="match status" value="1"/>
</dbReference>
<feature type="transmembrane region" description="Helical" evidence="8">
    <location>
        <begin position="214"/>
        <end position="237"/>
    </location>
</feature>
<dbReference type="OrthoDB" id="3222at2759"/>
<evidence type="ECO:0000256" key="4">
    <source>
        <dbReference type="ARBA" id="ARBA00022737"/>
    </source>
</evidence>
<evidence type="ECO:0000256" key="1">
    <source>
        <dbReference type="ARBA" id="ARBA00004127"/>
    </source>
</evidence>
<feature type="transmembrane region" description="Helical" evidence="8">
    <location>
        <begin position="142"/>
        <end position="161"/>
    </location>
</feature>
<evidence type="ECO:0000256" key="8">
    <source>
        <dbReference type="SAM" id="Phobius"/>
    </source>
</evidence>
<keyword evidence="5 8" id="KW-1133">Transmembrane helix</keyword>
<dbReference type="PANTHER" id="PTHR45665">
    <property type="entry name" value="AQUAPORIN-8"/>
    <property type="match status" value="1"/>
</dbReference>
<dbReference type="GO" id="GO:0016020">
    <property type="term" value="C:membrane"/>
    <property type="evidence" value="ECO:0007669"/>
    <property type="project" value="InterPro"/>
</dbReference>
<keyword evidence="2 7" id="KW-0813">Transport</keyword>
<dbReference type="Pfam" id="PF00230">
    <property type="entry name" value="MIP"/>
    <property type="match status" value="1"/>
</dbReference>
<evidence type="ECO:0000256" key="2">
    <source>
        <dbReference type="ARBA" id="ARBA00022448"/>
    </source>
</evidence>
<dbReference type="Proteomes" id="UP000649617">
    <property type="component" value="Unassembled WGS sequence"/>
</dbReference>
<reference evidence="9" key="1">
    <citation type="submission" date="2021-02" db="EMBL/GenBank/DDBJ databases">
        <authorList>
            <person name="Dougan E. K."/>
            <person name="Rhodes N."/>
            <person name="Thang M."/>
            <person name="Chan C."/>
        </authorList>
    </citation>
    <scope>NUCLEOTIDE SEQUENCE</scope>
</reference>
<keyword evidence="6 8" id="KW-0472">Membrane</keyword>
<evidence type="ECO:0000256" key="7">
    <source>
        <dbReference type="RuleBase" id="RU000477"/>
    </source>
</evidence>
<feature type="transmembrane region" description="Helical" evidence="8">
    <location>
        <begin position="51"/>
        <end position="71"/>
    </location>
</feature>
<evidence type="ECO:0008006" key="11">
    <source>
        <dbReference type="Google" id="ProtNLM"/>
    </source>
</evidence>
<evidence type="ECO:0000313" key="9">
    <source>
        <dbReference type="EMBL" id="CAE7551778.1"/>
    </source>
</evidence>
<dbReference type="GO" id="GO:0015250">
    <property type="term" value="F:water channel activity"/>
    <property type="evidence" value="ECO:0007669"/>
    <property type="project" value="UniProtKB-ARBA"/>
</dbReference>
<evidence type="ECO:0000313" key="10">
    <source>
        <dbReference type="Proteomes" id="UP000649617"/>
    </source>
</evidence>
<accession>A0A812U457</accession>
<dbReference type="Gene3D" id="1.20.1080.10">
    <property type="entry name" value="Glycerol uptake facilitator protein"/>
    <property type="match status" value="1"/>
</dbReference>
<comment type="similarity">
    <text evidence="7">Belongs to the MIP/aquaporin (TC 1.A.8) family.</text>
</comment>
<evidence type="ECO:0000256" key="5">
    <source>
        <dbReference type="ARBA" id="ARBA00022989"/>
    </source>
</evidence>
<dbReference type="AlphaFoldDB" id="A0A812U457"/>
<dbReference type="InterPro" id="IPR023271">
    <property type="entry name" value="Aquaporin-like"/>
</dbReference>
<dbReference type="GO" id="GO:0005737">
    <property type="term" value="C:cytoplasm"/>
    <property type="evidence" value="ECO:0007669"/>
    <property type="project" value="UniProtKB-ARBA"/>
</dbReference>
<proteinExistence type="inferred from homology"/>
<sequence>MSDTVDKDSVFANYKSVFSRQFAVSLAVEFVGVMFFQILGGTSAPEYAPYVNGFALAVWIYVAANISGGHLNPAVSFSTAVCGFYPVIHTVIYIALQIIGAIVGAWVTAGLVPGASSLIGTGATGPGCFDRSVIKDVTDGQVFGWECVMTFTLISCVYACGVAKPGHGSHTPFAVGLALLASAGSGGQYTGAALNPARVLGPRAVFQCGKDVTGLYIGGQFVAALLAMSVFAFVSGLGPLNPFIAKRALQLSWPEAVYLWITGSPPSRLQKTGRENINDFKQMFSEYYASETTSEAPTSHIFNVERFFGIRKPAANAVAGDAA</sequence>
<evidence type="ECO:0000256" key="3">
    <source>
        <dbReference type="ARBA" id="ARBA00022692"/>
    </source>
</evidence>
<dbReference type="InterPro" id="IPR034294">
    <property type="entry name" value="Aquaporin_transptr"/>
</dbReference>
<feature type="transmembrane region" description="Helical" evidence="8">
    <location>
        <begin position="21"/>
        <end position="39"/>
    </location>
</feature>
<comment type="subcellular location">
    <subcellularLocation>
        <location evidence="1">Endomembrane system</location>
        <topology evidence="1">Multi-pass membrane protein</topology>
    </subcellularLocation>
</comment>